<sequence length="68" mass="8198">MEMVMDSTIYYELERERKQNEAQRIWDYAMEDAEKILKPIGSLKNLLEGMSDEDQEDFKDEIKSMLFE</sequence>
<accession>A0AAU8U0V3</accession>
<dbReference type="RefSeq" id="WP_050335441.1">
    <property type="nucleotide sequence ID" value="NZ_CP012195.1"/>
</dbReference>
<dbReference type="EMBL" id="CP012195">
    <property type="protein sequence ID" value="AKT91092.1"/>
    <property type="molecule type" value="Genomic_DNA"/>
</dbReference>
<proteinExistence type="predicted"/>
<name>A0AAU8U0V3_9BACT</name>
<dbReference type="Proteomes" id="UP000063971">
    <property type="component" value="Chromosome"/>
</dbReference>
<protein>
    <recommendedName>
        <fullName evidence="3">Phage protein</fullName>
    </recommendedName>
</protein>
<dbReference type="AlphaFoldDB" id="A0AAU8U0V3"/>
<organism evidence="1 2">
    <name type="scientific">Campylobacter ureolyticus RIGS 9880</name>
    <dbReference type="NCBI Taxonomy" id="1032069"/>
    <lineage>
        <taxon>Bacteria</taxon>
        <taxon>Pseudomonadati</taxon>
        <taxon>Campylobacterota</taxon>
        <taxon>Epsilonproteobacteria</taxon>
        <taxon>Campylobacterales</taxon>
        <taxon>Campylobacteraceae</taxon>
        <taxon>Campylobacter</taxon>
    </lineage>
</organism>
<evidence type="ECO:0000313" key="2">
    <source>
        <dbReference type="Proteomes" id="UP000063971"/>
    </source>
</evidence>
<reference evidence="1 2" key="1">
    <citation type="journal article" date="2015" name="Genome Announc.">
        <title>Complete Genome Sequence of the Campylobacter ureolyticus Clinical Isolate RIGS 9880.</title>
        <authorList>
            <person name="Miller W.G."/>
            <person name="Yee E."/>
            <person name="On S.L."/>
            <person name="Andersen L.P."/>
            <person name="Bono J.L."/>
        </authorList>
    </citation>
    <scope>NUCLEOTIDE SEQUENCE [LARGE SCALE GENOMIC DNA]</scope>
    <source>
        <strain evidence="1 2">RIGS 9880</strain>
    </source>
</reference>
<evidence type="ECO:0000313" key="1">
    <source>
        <dbReference type="EMBL" id="AKT91092.1"/>
    </source>
</evidence>
<evidence type="ECO:0008006" key="3">
    <source>
        <dbReference type="Google" id="ProtNLM"/>
    </source>
</evidence>
<gene>
    <name evidence="1" type="ORF">CUREO_1248</name>
</gene>
<dbReference type="KEGG" id="cure:CUREO_1248"/>